<feature type="transmembrane region" description="Helical" evidence="8">
    <location>
        <begin position="164"/>
        <end position="182"/>
    </location>
</feature>
<feature type="transmembrane region" description="Helical" evidence="8">
    <location>
        <begin position="36"/>
        <end position="64"/>
    </location>
</feature>
<dbReference type="KEGG" id="ccb:Clocel_2921"/>
<dbReference type="EMBL" id="CP002160">
    <property type="protein sequence ID" value="ADL52615.1"/>
    <property type="molecule type" value="Genomic_DNA"/>
</dbReference>
<dbReference type="AlphaFoldDB" id="D9SSV3"/>
<dbReference type="PANTHER" id="PTHR35529">
    <property type="entry name" value="MANGANESE EFFLUX PUMP MNTP-RELATED"/>
    <property type="match status" value="1"/>
</dbReference>
<evidence type="ECO:0000256" key="2">
    <source>
        <dbReference type="ARBA" id="ARBA00022475"/>
    </source>
</evidence>
<dbReference type="GO" id="GO:0005384">
    <property type="term" value="F:manganese ion transmembrane transporter activity"/>
    <property type="evidence" value="ECO:0007669"/>
    <property type="project" value="UniProtKB-UniRule"/>
</dbReference>
<dbReference type="GO" id="GO:0005886">
    <property type="term" value="C:plasma membrane"/>
    <property type="evidence" value="ECO:0007669"/>
    <property type="project" value="UniProtKB-SubCell"/>
</dbReference>
<name>D9SSV3_CLOC7</name>
<dbReference type="STRING" id="573061.Clocel_2921"/>
<evidence type="ECO:0000256" key="1">
    <source>
        <dbReference type="ARBA" id="ARBA00022448"/>
    </source>
</evidence>
<comment type="subcellular location">
    <subcellularLocation>
        <location evidence="8">Cell membrane</location>
        <topology evidence="8">Multi-pass membrane protein</topology>
    </subcellularLocation>
</comment>
<dbReference type="InterPro" id="IPR003810">
    <property type="entry name" value="Mntp/YtaF"/>
</dbReference>
<keyword evidence="3 8" id="KW-0812">Transmembrane</keyword>
<evidence type="ECO:0000313" key="10">
    <source>
        <dbReference type="Proteomes" id="UP000002730"/>
    </source>
</evidence>
<feature type="transmembrane region" description="Helical" evidence="8">
    <location>
        <begin position="70"/>
        <end position="88"/>
    </location>
</feature>
<evidence type="ECO:0000256" key="8">
    <source>
        <dbReference type="HAMAP-Rule" id="MF_01521"/>
    </source>
</evidence>
<feature type="transmembrane region" description="Helical" evidence="8">
    <location>
        <begin position="6"/>
        <end position="24"/>
    </location>
</feature>
<keyword evidence="6 8" id="KW-0472">Membrane</keyword>
<dbReference type="InterPro" id="IPR022929">
    <property type="entry name" value="Put_MntP"/>
</dbReference>
<proteinExistence type="inferred from homology"/>
<comment type="function">
    <text evidence="8">Probably functions as a manganese efflux pump.</text>
</comment>
<accession>D9SSV3</accession>
<comment type="similarity">
    <text evidence="8">Belongs to the MntP (TC 9.B.29) family.</text>
</comment>
<sequence>MNFFSLTLIAIALALDAFGVALSIGISGCAVKKQKIILALSFGFFQFLFAYIGATLGYFINSYIISVPEIIGGVIQIIIGFLMLWQGYRKGEGNFRIRKDMYAILGASVSIDAMIVGFAVLFYEKNMLIIFEYALYIGLIAMILSLAAFFLSKYLKKISIVEQYAEFIAGVILIFFGLKMILL</sequence>
<keyword evidence="2 8" id="KW-1003">Cell membrane</keyword>
<evidence type="ECO:0000256" key="3">
    <source>
        <dbReference type="ARBA" id="ARBA00022692"/>
    </source>
</evidence>
<dbReference type="Proteomes" id="UP000002730">
    <property type="component" value="Chromosome"/>
</dbReference>
<keyword evidence="5 8" id="KW-0406">Ion transport</keyword>
<evidence type="ECO:0000256" key="7">
    <source>
        <dbReference type="ARBA" id="ARBA00023211"/>
    </source>
</evidence>
<gene>
    <name evidence="8" type="primary">mntP</name>
    <name evidence="9" type="ordered locus">Clocel_2921</name>
</gene>
<dbReference type="Pfam" id="PF02659">
    <property type="entry name" value="Mntp"/>
    <property type="match status" value="1"/>
</dbReference>
<dbReference type="RefSeq" id="WP_010075710.1">
    <property type="nucleotide sequence ID" value="NC_014393.1"/>
</dbReference>
<feature type="transmembrane region" description="Helical" evidence="8">
    <location>
        <begin position="129"/>
        <end position="152"/>
    </location>
</feature>
<organism evidence="9 10">
    <name type="scientific">Clostridium cellulovorans (strain ATCC 35296 / DSM 3052 / OCM 3 / 743B)</name>
    <dbReference type="NCBI Taxonomy" id="573061"/>
    <lineage>
        <taxon>Bacteria</taxon>
        <taxon>Bacillati</taxon>
        <taxon>Bacillota</taxon>
        <taxon>Clostridia</taxon>
        <taxon>Eubacteriales</taxon>
        <taxon>Clostridiaceae</taxon>
        <taxon>Clostridium</taxon>
    </lineage>
</organism>
<reference evidence="9 10" key="1">
    <citation type="submission" date="2010-08" db="EMBL/GenBank/DDBJ databases">
        <title>Complete sequence of Clostridium cellulovorans 743B.</title>
        <authorList>
            <consortium name="US DOE Joint Genome Institute"/>
            <person name="Lucas S."/>
            <person name="Copeland A."/>
            <person name="Lapidus A."/>
            <person name="Cheng J.-F."/>
            <person name="Bruce D."/>
            <person name="Goodwin L."/>
            <person name="Pitluck S."/>
            <person name="Chertkov O."/>
            <person name="Detter J.C."/>
            <person name="Han C."/>
            <person name="Tapia R."/>
            <person name="Land M."/>
            <person name="Hauser L."/>
            <person name="Chang Y.-J."/>
            <person name="Jeffries C."/>
            <person name="Kyrpides N."/>
            <person name="Ivanova N."/>
            <person name="Mikhailova N."/>
            <person name="Hemme C.L."/>
            <person name="Woyke T."/>
        </authorList>
    </citation>
    <scope>NUCLEOTIDE SEQUENCE [LARGE SCALE GENOMIC DNA]</scope>
    <source>
        <strain evidence="10">ATCC 35296 / DSM 3052 / OCM 3 / 743B</strain>
    </source>
</reference>
<keyword evidence="7 8" id="KW-0464">Manganese</keyword>
<dbReference type="HAMAP" id="MF_01521">
    <property type="entry name" value="MntP_pump"/>
    <property type="match status" value="1"/>
</dbReference>
<evidence type="ECO:0000313" key="9">
    <source>
        <dbReference type="EMBL" id="ADL52615.1"/>
    </source>
</evidence>
<keyword evidence="4 8" id="KW-1133">Transmembrane helix</keyword>
<protein>
    <recommendedName>
        <fullName evidence="8">Putative manganese efflux pump MntP</fullName>
    </recommendedName>
</protein>
<dbReference type="PANTHER" id="PTHR35529:SF1">
    <property type="entry name" value="MANGANESE EFFLUX PUMP MNTP-RELATED"/>
    <property type="match status" value="1"/>
</dbReference>
<dbReference type="OrthoDB" id="1679700at2"/>
<feature type="transmembrane region" description="Helical" evidence="8">
    <location>
        <begin position="100"/>
        <end position="123"/>
    </location>
</feature>
<evidence type="ECO:0000256" key="4">
    <source>
        <dbReference type="ARBA" id="ARBA00022989"/>
    </source>
</evidence>
<evidence type="ECO:0000256" key="6">
    <source>
        <dbReference type="ARBA" id="ARBA00023136"/>
    </source>
</evidence>
<dbReference type="HOGENOM" id="CLU_096410_3_0_9"/>
<evidence type="ECO:0000256" key="5">
    <source>
        <dbReference type="ARBA" id="ARBA00023065"/>
    </source>
</evidence>
<keyword evidence="1 8" id="KW-0813">Transport</keyword>
<keyword evidence="10" id="KW-1185">Reference proteome</keyword>
<dbReference type="eggNOG" id="COG1971">
    <property type="taxonomic scope" value="Bacteria"/>
</dbReference>